<dbReference type="CDD" id="cd09917">
    <property type="entry name" value="F-box_SF"/>
    <property type="match status" value="1"/>
</dbReference>
<evidence type="ECO:0000259" key="1">
    <source>
        <dbReference type="PROSITE" id="PS50181"/>
    </source>
</evidence>
<accession>A0A553HKL0</accession>
<name>A0A553HKL0_9PEZI</name>
<sequence>MASSLEILPFELIVMIVKLLDFEDVLSLRCTSRAIESKASYEFFAKYFYRKNIKLETKTLERLAELSNNGRLTSRLQHCTIIGLAGIEAVEHEMKEQIRLLAAIFCNFAKNIQTGSIVSLSLRVVLRITTPGIYNWEGFWVTARQTFGIAMMALNSSNLSVTGNLDLFSSVPFCSLEYTSFPLLGKTPSLANNFKHLKRLTVRLSSPTEEIMPREYGFTDEQLRQREHVASTLEEISHLPAIMPELESLNLHWFHVTPLLNEQAQLPARRDTSSFSPALTLKECTLRGISLSESDLLQFIASTSPTTLRLENVDLVTGTYDSTFQHLTHANSQTTYCDFENLYCQRNHIVRFDTPQRPEEASEGLTNLGSPIFSQQLKKLGHEGIPHQLRLTFDRHTRDHDRLENYQFPEYKMPLSHEIAFSLENDQPIDAELSDCWIDGRPGKLSDICSRHLVVTYTTRSSEDESIASDEWCIYVTQI</sequence>
<dbReference type="InterPro" id="IPR001810">
    <property type="entry name" value="F-box_dom"/>
</dbReference>
<comment type="caution">
    <text evidence="2">The sequence shown here is derived from an EMBL/GenBank/DDBJ whole genome shotgun (WGS) entry which is preliminary data.</text>
</comment>
<dbReference type="SMART" id="SM00256">
    <property type="entry name" value="FBOX"/>
    <property type="match status" value="1"/>
</dbReference>
<dbReference type="Pfam" id="PF00646">
    <property type="entry name" value="F-box"/>
    <property type="match status" value="1"/>
</dbReference>
<dbReference type="PROSITE" id="PS50181">
    <property type="entry name" value="FBOX"/>
    <property type="match status" value="1"/>
</dbReference>
<keyword evidence="3" id="KW-1185">Reference proteome</keyword>
<dbReference type="SUPFAM" id="SSF81383">
    <property type="entry name" value="F-box domain"/>
    <property type="match status" value="1"/>
</dbReference>
<dbReference type="Proteomes" id="UP000319160">
    <property type="component" value="Unassembled WGS sequence"/>
</dbReference>
<reference evidence="3" key="1">
    <citation type="submission" date="2019-06" db="EMBL/GenBank/DDBJ databases">
        <title>Draft genome sequence of the griseofulvin-producing fungus Xylaria cubensis strain G536.</title>
        <authorList>
            <person name="Mead M.E."/>
            <person name="Raja H.A."/>
            <person name="Steenwyk J.L."/>
            <person name="Knowles S.L."/>
            <person name="Oberlies N.H."/>
            <person name="Rokas A."/>
        </authorList>
    </citation>
    <scope>NUCLEOTIDE SEQUENCE [LARGE SCALE GENOMIC DNA]</scope>
    <source>
        <strain evidence="3">G536</strain>
    </source>
</reference>
<dbReference type="InterPro" id="IPR036047">
    <property type="entry name" value="F-box-like_dom_sf"/>
</dbReference>
<evidence type="ECO:0000313" key="3">
    <source>
        <dbReference type="Proteomes" id="UP000319160"/>
    </source>
</evidence>
<feature type="domain" description="F-box" evidence="1">
    <location>
        <begin position="2"/>
        <end position="47"/>
    </location>
</feature>
<dbReference type="EMBL" id="VFLP01000086">
    <property type="protein sequence ID" value="TRX88481.1"/>
    <property type="molecule type" value="Genomic_DNA"/>
</dbReference>
<dbReference type="OrthoDB" id="3886018at2759"/>
<protein>
    <recommendedName>
        <fullName evidence="1">F-box domain-containing protein</fullName>
    </recommendedName>
</protein>
<proteinExistence type="predicted"/>
<evidence type="ECO:0000313" key="2">
    <source>
        <dbReference type="EMBL" id="TRX88481.1"/>
    </source>
</evidence>
<gene>
    <name evidence="2" type="ORF">FHL15_010596</name>
</gene>
<organism evidence="2 3">
    <name type="scientific">Xylaria flabelliformis</name>
    <dbReference type="NCBI Taxonomy" id="2512241"/>
    <lineage>
        <taxon>Eukaryota</taxon>
        <taxon>Fungi</taxon>
        <taxon>Dikarya</taxon>
        <taxon>Ascomycota</taxon>
        <taxon>Pezizomycotina</taxon>
        <taxon>Sordariomycetes</taxon>
        <taxon>Xylariomycetidae</taxon>
        <taxon>Xylariales</taxon>
        <taxon>Xylariaceae</taxon>
        <taxon>Xylaria</taxon>
    </lineage>
</organism>
<dbReference type="AlphaFoldDB" id="A0A553HKL0"/>